<organism evidence="2 3">
    <name type="scientific">Arthrobacter mangrovi</name>
    <dbReference type="NCBI Taxonomy" id="2966350"/>
    <lineage>
        <taxon>Bacteria</taxon>
        <taxon>Bacillati</taxon>
        <taxon>Actinomycetota</taxon>
        <taxon>Actinomycetes</taxon>
        <taxon>Micrococcales</taxon>
        <taxon>Micrococcaceae</taxon>
        <taxon>Arthrobacter</taxon>
    </lineage>
</organism>
<name>A0ABQ5MX04_9MICC</name>
<feature type="chain" id="PRO_5045277189" description="Secreted protein" evidence="1">
    <location>
        <begin position="42"/>
        <end position="172"/>
    </location>
</feature>
<dbReference type="PROSITE" id="PS51318">
    <property type="entry name" value="TAT"/>
    <property type="match status" value="1"/>
</dbReference>
<dbReference type="Proteomes" id="UP001209654">
    <property type="component" value="Unassembled WGS sequence"/>
</dbReference>
<dbReference type="InterPro" id="IPR006311">
    <property type="entry name" value="TAT_signal"/>
</dbReference>
<proteinExistence type="predicted"/>
<reference evidence="2 3" key="1">
    <citation type="journal article" date="2023" name="Int. J. Syst. Evol. Microbiol.">
        <title>Arthrobacter mangrovi sp. nov., an actinobacterium isolated from the rhizosphere of a mangrove.</title>
        <authorList>
            <person name="Hamada M."/>
            <person name="Saitou S."/>
            <person name="Enomoto N."/>
            <person name="Nanri K."/>
            <person name="Hidaka K."/>
            <person name="Miura T."/>
            <person name="Tamura T."/>
        </authorList>
    </citation>
    <scope>NUCLEOTIDE SEQUENCE [LARGE SCALE GENOMIC DNA]</scope>
    <source>
        <strain evidence="2 3">NBRC 112813</strain>
    </source>
</reference>
<accession>A0ABQ5MX04</accession>
<evidence type="ECO:0000256" key="1">
    <source>
        <dbReference type="SAM" id="SignalP"/>
    </source>
</evidence>
<keyword evidence="3" id="KW-1185">Reference proteome</keyword>
<feature type="signal peptide" evidence="1">
    <location>
        <begin position="1"/>
        <end position="41"/>
    </location>
</feature>
<evidence type="ECO:0000313" key="2">
    <source>
        <dbReference type="EMBL" id="GLB68222.1"/>
    </source>
</evidence>
<evidence type="ECO:0000313" key="3">
    <source>
        <dbReference type="Proteomes" id="UP001209654"/>
    </source>
</evidence>
<comment type="caution">
    <text evidence="2">The sequence shown here is derived from an EMBL/GenBank/DDBJ whole genome shotgun (WGS) entry which is preliminary data.</text>
</comment>
<sequence length="172" mass="19512">MVTKKTDSLPGQATRRSRFGKAGAAAAALALAAGTVPMALAGPAQASNDYGGDDHQGCEVWALKPVVDYNDYGTHDDSVDYRVKVHCDEGYGIELYDQQWEQDHGPDEYLGDWSTDDYFEHEDTRIYHIERQAPDTEHGDEEVYHRVTYQVYDGQWSGWHGWKYSHVAYVYQ</sequence>
<dbReference type="EMBL" id="BRVS01000013">
    <property type="protein sequence ID" value="GLB68222.1"/>
    <property type="molecule type" value="Genomic_DNA"/>
</dbReference>
<keyword evidence="1" id="KW-0732">Signal</keyword>
<gene>
    <name evidence="2" type="ORF">AHIS1636_26640</name>
</gene>
<dbReference type="RefSeq" id="WP_264796318.1">
    <property type="nucleotide sequence ID" value="NZ_BRVS01000013.1"/>
</dbReference>
<protein>
    <recommendedName>
        <fullName evidence="4">Secreted protein</fullName>
    </recommendedName>
</protein>
<evidence type="ECO:0008006" key="4">
    <source>
        <dbReference type="Google" id="ProtNLM"/>
    </source>
</evidence>